<gene>
    <name evidence="10" type="ORF">OCTVUL_1B030555</name>
</gene>
<feature type="transmembrane region" description="Helical" evidence="9">
    <location>
        <begin position="20"/>
        <end position="37"/>
    </location>
</feature>
<dbReference type="EMBL" id="OX597814">
    <property type="protein sequence ID" value="CAI9716552.1"/>
    <property type="molecule type" value="Genomic_DNA"/>
</dbReference>
<evidence type="ECO:0000313" key="10">
    <source>
        <dbReference type="EMBL" id="CAI9716552.1"/>
    </source>
</evidence>
<dbReference type="InterPro" id="IPR012879">
    <property type="entry name" value="CCDC47"/>
</dbReference>
<feature type="compositionally biased region" description="Basic and acidic residues" evidence="8">
    <location>
        <begin position="455"/>
        <end position="488"/>
    </location>
</feature>
<dbReference type="PANTHER" id="PTHR12883:SF0">
    <property type="entry name" value="PAT COMPLEX SUBUNIT CCDC47"/>
    <property type="match status" value="1"/>
</dbReference>
<feature type="compositionally biased region" description="Acidic residues" evidence="8">
    <location>
        <begin position="102"/>
        <end position="128"/>
    </location>
</feature>
<dbReference type="PANTHER" id="PTHR12883">
    <property type="entry name" value="ADIPOCYTE-SPECIFIC PROTEIN 4-RELATED"/>
    <property type="match status" value="1"/>
</dbReference>
<evidence type="ECO:0000256" key="6">
    <source>
        <dbReference type="ARBA" id="ARBA00034875"/>
    </source>
</evidence>
<dbReference type="GO" id="GO:0032469">
    <property type="term" value="P:endoplasmic reticulum calcium ion homeostasis"/>
    <property type="evidence" value="ECO:0007669"/>
    <property type="project" value="InterPro"/>
</dbReference>
<feature type="transmembrane region" description="Helical" evidence="9">
    <location>
        <begin position="164"/>
        <end position="183"/>
    </location>
</feature>
<name>A0AA36AKW3_OCTVU</name>
<comment type="subcellular location">
    <subcellularLocation>
        <location evidence="4">Rough endoplasmic reticulum membrane</location>
        <topology evidence="4">Single-pass type I membrane protein</topology>
    </subcellularLocation>
</comment>
<accession>A0AA36AKW3</accession>
<dbReference type="AlphaFoldDB" id="A0AA36AKW3"/>
<sequence>MVADESVRVNLSFSEMKTTLSYLFFLISLLTALLHCITCSQYDSSIEDNEFAEFEEFDEDDPVDSNSNYNQQETYLGSESKQSSEEQQQQQQQKWSQYPDNTAEDDDATVETEDDENDYLNDDEEFEGFDDKERNFGKGKSHEASPGLTIPNIPYHLHTNWDSFYMEMLMLGGLCAYFLNFLAGKSKNHKLAQAWLNGHKELLYSNFYIVGDDGATKDAQSGMLLKESENVYVLWCSGRVYVEGMLVELKFIKRQDLVNTIARALKPASDQIVVTVDMEPNTMDKFVCCVAQKKVCAKLHRDMYDLSQFCTEKKNAEKFDLPSSYQILSEIGEATSAVIDKRVHHILTKYEGLVEYIHFSDMYSGPKNQDESVPQKMPASRPVIIFCFNVPGRGHTSTADMESMKPLMQMIFHCIDKVSRMQLSKDARQKAERNRQKAEEAFLKAAHAQRQEAAQQRREEKRRAEKEKIMNEDDPDKTRKWEERENKRDLKKKQPKMKRMTLS</sequence>
<feature type="region of interest" description="Disordered" evidence="8">
    <location>
        <begin position="446"/>
        <end position="503"/>
    </location>
</feature>
<evidence type="ECO:0000256" key="3">
    <source>
        <dbReference type="ARBA" id="ARBA00023136"/>
    </source>
</evidence>
<evidence type="ECO:0000256" key="5">
    <source>
        <dbReference type="ARBA" id="ARBA00034746"/>
    </source>
</evidence>
<feature type="compositionally biased region" description="Basic and acidic residues" evidence="8">
    <location>
        <begin position="129"/>
        <end position="143"/>
    </location>
</feature>
<organism evidence="10 11">
    <name type="scientific">Octopus vulgaris</name>
    <name type="common">Common octopus</name>
    <dbReference type="NCBI Taxonomy" id="6645"/>
    <lineage>
        <taxon>Eukaryota</taxon>
        <taxon>Metazoa</taxon>
        <taxon>Spiralia</taxon>
        <taxon>Lophotrochozoa</taxon>
        <taxon>Mollusca</taxon>
        <taxon>Cephalopoda</taxon>
        <taxon>Coleoidea</taxon>
        <taxon>Octopodiformes</taxon>
        <taxon>Octopoda</taxon>
        <taxon>Incirrata</taxon>
        <taxon>Octopodidae</taxon>
        <taxon>Octopus</taxon>
    </lineage>
</organism>
<evidence type="ECO:0000313" key="11">
    <source>
        <dbReference type="Proteomes" id="UP001162480"/>
    </source>
</evidence>
<dbReference type="GO" id="GO:0005509">
    <property type="term" value="F:calcium ion binding"/>
    <property type="evidence" value="ECO:0007669"/>
    <property type="project" value="InterPro"/>
</dbReference>
<evidence type="ECO:0000256" key="8">
    <source>
        <dbReference type="SAM" id="MobiDB-lite"/>
    </source>
</evidence>
<dbReference type="Proteomes" id="UP001162480">
    <property type="component" value="Chromosome 1"/>
</dbReference>
<keyword evidence="11" id="KW-1185">Reference proteome</keyword>
<reference evidence="10" key="1">
    <citation type="submission" date="2023-08" db="EMBL/GenBank/DDBJ databases">
        <authorList>
            <person name="Alioto T."/>
            <person name="Alioto T."/>
            <person name="Gomez Garrido J."/>
        </authorList>
    </citation>
    <scope>NUCLEOTIDE SEQUENCE</scope>
</reference>
<protein>
    <recommendedName>
        <fullName evidence="6">PAT complex subunit CCDC47</fullName>
    </recommendedName>
    <alternativeName>
        <fullName evidence="7">Coiled-coil domain-containing protein 47</fullName>
    </alternativeName>
</protein>
<keyword evidence="1 9" id="KW-0812">Transmembrane</keyword>
<dbReference type="Pfam" id="PF07946">
    <property type="entry name" value="CCDC47"/>
    <property type="match status" value="1"/>
</dbReference>
<keyword evidence="3 9" id="KW-0472">Membrane</keyword>
<comment type="similarity">
    <text evidence="5">Belongs to the CCDC47 family.</text>
</comment>
<feature type="region of interest" description="Disordered" evidence="8">
    <location>
        <begin position="75"/>
        <end position="149"/>
    </location>
</feature>
<keyword evidence="2 9" id="KW-1133">Transmembrane helix</keyword>
<feature type="compositionally biased region" description="Basic residues" evidence="8">
    <location>
        <begin position="489"/>
        <end position="503"/>
    </location>
</feature>
<feature type="compositionally biased region" description="Low complexity" evidence="8">
    <location>
        <begin position="78"/>
        <end position="101"/>
    </location>
</feature>
<proteinExistence type="inferred from homology"/>
<evidence type="ECO:0000256" key="7">
    <source>
        <dbReference type="ARBA" id="ARBA00034902"/>
    </source>
</evidence>
<dbReference type="GO" id="GO:0030867">
    <property type="term" value="C:rough endoplasmic reticulum membrane"/>
    <property type="evidence" value="ECO:0007669"/>
    <property type="project" value="UniProtKB-SubCell"/>
</dbReference>
<evidence type="ECO:0000256" key="1">
    <source>
        <dbReference type="ARBA" id="ARBA00022692"/>
    </source>
</evidence>
<evidence type="ECO:0000256" key="4">
    <source>
        <dbReference type="ARBA" id="ARBA00034697"/>
    </source>
</evidence>
<evidence type="ECO:0000256" key="2">
    <source>
        <dbReference type="ARBA" id="ARBA00022989"/>
    </source>
</evidence>
<evidence type="ECO:0000256" key="9">
    <source>
        <dbReference type="SAM" id="Phobius"/>
    </source>
</evidence>